<dbReference type="Proteomes" id="UP001275084">
    <property type="component" value="Unassembled WGS sequence"/>
</dbReference>
<evidence type="ECO:0000313" key="1">
    <source>
        <dbReference type="EMBL" id="KAK3364335.1"/>
    </source>
</evidence>
<protein>
    <submittedName>
        <fullName evidence="1">Uncharacterized protein</fullName>
    </submittedName>
</protein>
<keyword evidence="2" id="KW-1185">Reference proteome</keyword>
<gene>
    <name evidence="1" type="ORF">B0T25DRAFT_61273</name>
</gene>
<evidence type="ECO:0000313" key="2">
    <source>
        <dbReference type="Proteomes" id="UP001275084"/>
    </source>
</evidence>
<accession>A0AAJ0MKZ8</accession>
<sequence>MCAHTQVRAQPLPSCITDRRQREYSCGHFRWIVSEWCKVYTTTHKRCRPNVTHFDHREELCGECKPKPYPPWEHMIKRPNKE</sequence>
<reference evidence="1" key="1">
    <citation type="journal article" date="2023" name="Mol. Phylogenet. Evol.">
        <title>Genome-scale phylogeny and comparative genomics of the fungal order Sordariales.</title>
        <authorList>
            <person name="Hensen N."/>
            <person name="Bonometti L."/>
            <person name="Westerberg I."/>
            <person name="Brannstrom I.O."/>
            <person name="Guillou S."/>
            <person name="Cros-Aarteil S."/>
            <person name="Calhoun S."/>
            <person name="Haridas S."/>
            <person name="Kuo A."/>
            <person name="Mondo S."/>
            <person name="Pangilinan J."/>
            <person name="Riley R."/>
            <person name="LaButti K."/>
            <person name="Andreopoulos B."/>
            <person name="Lipzen A."/>
            <person name="Chen C."/>
            <person name="Yan M."/>
            <person name="Daum C."/>
            <person name="Ng V."/>
            <person name="Clum A."/>
            <person name="Steindorff A."/>
            <person name="Ohm R.A."/>
            <person name="Martin F."/>
            <person name="Silar P."/>
            <person name="Natvig D.O."/>
            <person name="Lalanne C."/>
            <person name="Gautier V."/>
            <person name="Ament-Velasquez S.L."/>
            <person name="Kruys A."/>
            <person name="Hutchinson M.I."/>
            <person name="Powell A.J."/>
            <person name="Barry K."/>
            <person name="Miller A.N."/>
            <person name="Grigoriev I.V."/>
            <person name="Debuchy R."/>
            <person name="Gladieux P."/>
            <person name="Hiltunen Thoren M."/>
            <person name="Johannesson H."/>
        </authorList>
    </citation>
    <scope>NUCLEOTIDE SEQUENCE</scope>
    <source>
        <strain evidence="1">CBS 955.72</strain>
    </source>
</reference>
<dbReference type="EMBL" id="JAUIQD010000001">
    <property type="protein sequence ID" value="KAK3364335.1"/>
    <property type="molecule type" value="Genomic_DNA"/>
</dbReference>
<comment type="caution">
    <text evidence="1">The sequence shown here is derived from an EMBL/GenBank/DDBJ whole genome shotgun (WGS) entry which is preliminary data.</text>
</comment>
<proteinExistence type="predicted"/>
<organism evidence="1 2">
    <name type="scientific">Lasiosphaeria hispida</name>
    <dbReference type="NCBI Taxonomy" id="260671"/>
    <lineage>
        <taxon>Eukaryota</taxon>
        <taxon>Fungi</taxon>
        <taxon>Dikarya</taxon>
        <taxon>Ascomycota</taxon>
        <taxon>Pezizomycotina</taxon>
        <taxon>Sordariomycetes</taxon>
        <taxon>Sordariomycetidae</taxon>
        <taxon>Sordariales</taxon>
        <taxon>Lasiosphaeriaceae</taxon>
        <taxon>Lasiosphaeria</taxon>
    </lineage>
</organism>
<name>A0AAJ0MKZ8_9PEZI</name>
<dbReference type="AlphaFoldDB" id="A0AAJ0MKZ8"/>
<reference evidence="1" key="2">
    <citation type="submission" date="2023-06" db="EMBL/GenBank/DDBJ databases">
        <authorList>
            <consortium name="Lawrence Berkeley National Laboratory"/>
            <person name="Haridas S."/>
            <person name="Hensen N."/>
            <person name="Bonometti L."/>
            <person name="Westerberg I."/>
            <person name="Brannstrom I.O."/>
            <person name="Guillou S."/>
            <person name="Cros-Aarteil S."/>
            <person name="Calhoun S."/>
            <person name="Kuo A."/>
            <person name="Mondo S."/>
            <person name="Pangilinan J."/>
            <person name="Riley R."/>
            <person name="Labutti K."/>
            <person name="Andreopoulos B."/>
            <person name="Lipzen A."/>
            <person name="Chen C."/>
            <person name="Yanf M."/>
            <person name="Daum C."/>
            <person name="Ng V."/>
            <person name="Clum A."/>
            <person name="Steindorff A."/>
            <person name="Ohm R."/>
            <person name="Martin F."/>
            <person name="Silar P."/>
            <person name="Natvig D."/>
            <person name="Lalanne C."/>
            <person name="Gautier V."/>
            <person name="Ament-Velasquez S.L."/>
            <person name="Kruys A."/>
            <person name="Hutchinson M.I."/>
            <person name="Powell A.J."/>
            <person name="Barry K."/>
            <person name="Miller A.N."/>
            <person name="Grigoriev I.V."/>
            <person name="Debuchy R."/>
            <person name="Gladieux P."/>
            <person name="Thoren M.H."/>
            <person name="Johannesson H."/>
        </authorList>
    </citation>
    <scope>NUCLEOTIDE SEQUENCE</scope>
    <source>
        <strain evidence="1">CBS 955.72</strain>
    </source>
</reference>